<dbReference type="EMBL" id="MU267589">
    <property type="protein sequence ID" value="KAH7916650.1"/>
    <property type="molecule type" value="Genomic_DNA"/>
</dbReference>
<keyword evidence="2" id="KW-1185">Reference proteome</keyword>
<accession>A0ACB8AT13</accession>
<dbReference type="Proteomes" id="UP000790377">
    <property type="component" value="Unassembled WGS sequence"/>
</dbReference>
<sequence>MVELWDIHSSSFIRALKPKSIDQGFVSSLSVSPDARKLAVLYGEIVHIYHLETGILSTSRVLAEGNDQSQVITWSPNSDRMLTYTTNPEHGRKSTQASVVHGWRITDSAIEPIAEAIKLHRYGPATNIMFPGETIIYINQERDIIIGHLENGHFQTQIQRRQEDCCYPYTLSPDGQMFACATRDRMCVMLRDATSGNVIGGPLQNSSGRAISSLCFTSGGKQLVSLCPYTTIRFWDVEAAIELYRVANSQAEATTSSVLKEVNLSISTPLFNDNAPHQEEGPSTTTPTSLNTPRRRSGSSDSSILNVSLFDRNPNGPLTGYL</sequence>
<reference evidence="1" key="1">
    <citation type="journal article" date="2021" name="New Phytol.">
        <title>Evolutionary innovations through gain and loss of genes in the ectomycorrhizal Boletales.</title>
        <authorList>
            <person name="Wu G."/>
            <person name="Miyauchi S."/>
            <person name="Morin E."/>
            <person name="Kuo A."/>
            <person name="Drula E."/>
            <person name="Varga T."/>
            <person name="Kohler A."/>
            <person name="Feng B."/>
            <person name="Cao Y."/>
            <person name="Lipzen A."/>
            <person name="Daum C."/>
            <person name="Hundley H."/>
            <person name="Pangilinan J."/>
            <person name="Johnson J."/>
            <person name="Barry K."/>
            <person name="LaButti K."/>
            <person name="Ng V."/>
            <person name="Ahrendt S."/>
            <person name="Min B."/>
            <person name="Choi I.G."/>
            <person name="Park H."/>
            <person name="Plett J.M."/>
            <person name="Magnuson J."/>
            <person name="Spatafora J.W."/>
            <person name="Nagy L.G."/>
            <person name="Henrissat B."/>
            <person name="Grigoriev I.V."/>
            <person name="Yang Z.L."/>
            <person name="Xu J."/>
            <person name="Martin F.M."/>
        </authorList>
    </citation>
    <scope>NUCLEOTIDE SEQUENCE</scope>
    <source>
        <strain evidence="1">ATCC 28755</strain>
    </source>
</reference>
<gene>
    <name evidence="1" type="ORF">BJ138DRAFT_1265</name>
</gene>
<evidence type="ECO:0000313" key="2">
    <source>
        <dbReference type="Proteomes" id="UP000790377"/>
    </source>
</evidence>
<name>A0ACB8AT13_9AGAM</name>
<proteinExistence type="predicted"/>
<organism evidence="1 2">
    <name type="scientific">Hygrophoropsis aurantiaca</name>
    <dbReference type="NCBI Taxonomy" id="72124"/>
    <lineage>
        <taxon>Eukaryota</taxon>
        <taxon>Fungi</taxon>
        <taxon>Dikarya</taxon>
        <taxon>Basidiomycota</taxon>
        <taxon>Agaricomycotina</taxon>
        <taxon>Agaricomycetes</taxon>
        <taxon>Agaricomycetidae</taxon>
        <taxon>Boletales</taxon>
        <taxon>Coniophorineae</taxon>
        <taxon>Hygrophoropsidaceae</taxon>
        <taxon>Hygrophoropsis</taxon>
    </lineage>
</organism>
<evidence type="ECO:0000313" key="1">
    <source>
        <dbReference type="EMBL" id="KAH7916650.1"/>
    </source>
</evidence>
<comment type="caution">
    <text evidence="1">The sequence shown here is derived from an EMBL/GenBank/DDBJ whole genome shotgun (WGS) entry which is preliminary data.</text>
</comment>
<protein>
    <submittedName>
        <fullName evidence="1">Uncharacterized protein</fullName>
    </submittedName>
</protein>